<protein>
    <recommendedName>
        <fullName evidence="3">DUF2971 domain-containing protein</fullName>
    </recommendedName>
</protein>
<evidence type="ECO:0008006" key="3">
    <source>
        <dbReference type="Google" id="ProtNLM"/>
    </source>
</evidence>
<dbReference type="RefSeq" id="WP_258039393.1">
    <property type="nucleotide sequence ID" value="NZ_FNUX01000017.1"/>
</dbReference>
<evidence type="ECO:0000313" key="1">
    <source>
        <dbReference type="EMBL" id="SEF95817.1"/>
    </source>
</evidence>
<dbReference type="AlphaFoldDB" id="A0A1H5WAG9"/>
<organism evidence="1 2">
    <name type="scientific">Nitrosomonas ureae</name>
    <dbReference type="NCBI Taxonomy" id="44577"/>
    <lineage>
        <taxon>Bacteria</taxon>
        <taxon>Pseudomonadati</taxon>
        <taxon>Pseudomonadota</taxon>
        <taxon>Betaproteobacteria</taxon>
        <taxon>Nitrosomonadales</taxon>
        <taxon>Nitrosomonadaceae</taxon>
        <taxon>Nitrosomonas</taxon>
    </lineage>
</organism>
<name>A0A1H5WAG9_9PROT</name>
<sequence length="241" mass="27731">MEDDYLAAFGWAVRHAMEQVRPDNLFIASFSEKPDLLSQWRGYSPPGAGLCLGFDIDALRKFCLDRGYRLERCIYQHTDQENFISSLVKQCLERFPKPHITRQKYNQLSPKEQVDAEIDYRLFTSEGAAKPEAKIALEWLQKQIIEVAPLFKNQGFHEEAEWRIVAHNPEIPRNFRAAKSYLAPYIELLVLSEAKRGVLKEVIVGPNPNQQRCASSVQEFLKEGGFLDVGVRLSEIPFNSW</sequence>
<dbReference type="Pfam" id="PF11185">
    <property type="entry name" value="DUF2971"/>
    <property type="match status" value="1"/>
</dbReference>
<dbReference type="InterPro" id="IPR021352">
    <property type="entry name" value="DUF2971"/>
</dbReference>
<evidence type="ECO:0000313" key="2">
    <source>
        <dbReference type="Proteomes" id="UP000236753"/>
    </source>
</evidence>
<reference evidence="1 2" key="1">
    <citation type="submission" date="2016-10" db="EMBL/GenBank/DDBJ databases">
        <authorList>
            <person name="de Groot N.N."/>
        </authorList>
    </citation>
    <scope>NUCLEOTIDE SEQUENCE [LARGE SCALE GENOMIC DNA]</scope>
    <source>
        <strain evidence="1 2">Nm13</strain>
    </source>
</reference>
<accession>A0A1H5WAG9</accession>
<proteinExistence type="predicted"/>
<dbReference type="Proteomes" id="UP000236753">
    <property type="component" value="Unassembled WGS sequence"/>
</dbReference>
<dbReference type="EMBL" id="FNUX01000017">
    <property type="protein sequence ID" value="SEF95817.1"/>
    <property type="molecule type" value="Genomic_DNA"/>
</dbReference>
<gene>
    <name evidence="1" type="ORF">SAMN05216334_11717</name>
</gene>